<reference evidence="1" key="1">
    <citation type="submission" date="2019-10" db="EMBL/GenBank/DDBJ databases">
        <authorList>
            <consortium name="DOE Joint Genome Institute"/>
            <person name="Kuo A."/>
            <person name="Miyauchi S."/>
            <person name="Kiss E."/>
            <person name="Drula E."/>
            <person name="Kohler A."/>
            <person name="Sanchez-Garcia M."/>
            <person name="Andreopoulos B."/>
            <person name="Barry K.W."/>
            <person name="Bonito G."/>
            <person name="Buee M."/>
            <person name="Carver A."/>
            <person name="Chen C."/>
            <person name="Cichocki N."/>
            <person name="Clum A."/>
            <person name="Culley D."/>
            <person name="Crous P.W."/>
            <person name="Fauchery L."/>
            <person name="Girlanda M."/>
            <person name="Hayes R."/>
            <person name="Keri Z."/>
            <person name="Labutti K."/>
            <person name="Lipzen A."/>
            <person name="Lombard V."/>
            <person name="Magnuson J."/>
            <person name="Maillard F."/>
            <person name="Morin E."/>
            <person name="Murat C."/>
            <person name="Nolan M."/>
            <person name="Ohm R."/>
            <person name="Pangilinan J."/>
            <person name="Pereira M."/>
            <person name="Perotto S."/>
            <person name="Peter M."/>
            <person name="Riley R."/>
            <person name="Sitrit Y."/>
            <person name="Stielow B."/>
            <person name="Szollosi G."/>
            <person name="Zifcakova L."/>
            <person name="Stursova M."/>
            <person name="Spatafora J.W."/>
            <person name="Tedersoo L."/>
            <person name="Vaario L.-M."/>
            <person name="Yamada A."/>
            <person name="Yan M."/>
            <person name="Wang P."/>
            <person name="Xu J."/>
            <person name="Bruns T."/>
            <person name="Baldrian P."/>
            <person name="Vilgalys R."/>
            <person name="Henrissat B."/>
            <person name="Grigoriev I.V."/>
            <person name="Hibbett D."/>
            <person name="Nagy L.G."/>
            <person name="Martin F.M."/>
        </authorList>
    </citation>
    <scope>NUCLEOTIDE SEQUENCE</scope>
    <source>
        <strain evidence="1">P2</strain>
    </source>
</reference>
<proteinExistence type="predicted"/>
<comment type="caution">
    <text evidence="1">The sequence shown here is derived from an EMBL/GenBank/DDBJ whole genome shotgun (WGS) entry which is preliminary data.</text>
</comment>
<organism evidence="1 2">
    <name type="scientific">Thelephora ganbajun</name>
    <name type="common">Ganba fungus</name>
    <dbReference type="NCBI Taxonomy" id="370292"/>
    <lineage>
        <taxon>Eukaryota</taxon>
        <taxon>Fungi</taxon>
        <taxon>Dikarya</taxon>
        <taxon>Basidiomycota</taxon>
        <taxon>Agaricomycotina</taxon>
        <taxon>Agaricomycetes</taxon>
        <taxon>Thelephorales</taxon>
        <taxon>Thelephoraceae</taxon>
        <taxon>Thelephora</taxon>
    </lineage>
</organism>
<keyword evidence="2" id="KW-1185">Reference proteome</keyword>
<dbReference type="EMBL" id="MU118087">
    <property type="protein sequence ID" value="KAF9645527.1"/>
    <property type="molecule type" value="Genomic_DNA"/>
</dbReference>
<protein>
    <submittedName>
        <fullName evidence="1">Uncharacterized protein</fullName>
    </submittedName>
</protein>
<evidence type="ECO:0000313" key="2">
    <source>
        <dbReference type="Proteomes" id="UP000886501"/>
    </source>
</evidence>
<reference evidence="1" key="2">
    <citation type="journal article" date="2020" name="Nat. Commun.">
        <title>Large-scale genome sequencing of mycorrhizal fungi provides insights into the early evolution of symbiotic traits.</title>
        <authorList>
            <person name="Miyauchi S."/>
            <person name="Kiss E."/>
            <person name="Kuo A."/>
            <person name="Drula E."/>
            <person name="Kohler A."/>
            <person name="Sanchez-Garcia M."/>
            <person name="Morin E."/>
            <person name="Andreopoulos B."/>
            <person name="Barry K.W."/>
            <person name="Bonito G."/>
            <person name="Buee M."/>
            <person name="Carver A."/>
            <person name="Chen C."/>
            <person name="Cichocki N."/>
            <person name="Clum A."/>
            <person name="Culley D."/>
            <person name="Crous P.W."/>
            <person name="Fauchery L."/>
            <person name="Girlanda M."/>
            <person name="Hayes R.D."/>
            <person name="Keri Z."/>
            <person name="LaButti K."/>
            <person name="Lipzen A."/>
            <person name="Lombard V."/>
            <person name="Magnuson J."/>
            <person name="Maillard F."/>
            <person name="Murat C."/>
            <person name="Nolan M."/>
            <person name="Ohm R.A."/>
            <person name="Pangilinan J."/>
            <person name="Pereira M.F."/>
            <person name="Perotto S."/>
            <person name="Peter M."/>
            <person name="Pfister S."/>
            <person name="Riley R."/>
            <person name="Sitrit Y."/>
            <person name="Stielow J.B."/>
            <person name="Szollosi G."/>
            <person name="Zifcakova L."/>
            <person name="Stursova M."/>
            <person name="Spatafora J.W."/>
            <person name="Tedersoo L."/>
            <person name="Vaario L.M."/>
            <person name="Yamada A."/>
            <person name="Yan M."/>
            <person name="Wang P."/>
            <person name="Xu J."/>
            <person name="Bruns T."/>
            <person name="Baldrian P."/>
            <person name="Vilgalys R."/>
            <person name="Dunand C."/>
            <person name="Henrissat B."/>
            <person name="Grigoriev I.V."/>
            <person name="Hibbett D."/>
            <person name="Nagy L.G."/>
            <person name="Martin F.M."/>
        </authorList>
    </citation>
    <scope>NUCLEOTIDE SEQUENCE</scope>
    <source>
        <strain evidence="1">P2</strain>
    </source>
</reference>
<dbReference type="Proteomes" id="UP000886501">
    <property type="component" value="Unassembled WGS sequence"/>
</dbReference>
<sequence>MVSADALNLDVLELTFAHLDQHDLFHLCLVSQKFLAAATPILYRSIGLKPTPRRASAFDTILLYPALAGHVRHIRITLPILSSEQVQICRTILGLRTNTSLDSFVCTPFEVKTFVDILPTLASIGYLRANVQLLKEGEQPSLLQVRGLRSITLEFASWKLTNVLPTWAADTLSSTLKNLTLYSCSGLTGDIIRATVAHLPNLTGLHISTCKGFDFPDVFSVIPHVASLNALSFSIWDLTRARENFQPLSLPNLKELVVDLLRAVKPFPLNSFLSIFALFKDAPLTSLAICGRSQIIPPLPLASYELLINQHAQTLHRVVLVKANVPTSALHSICKACKQLEILGIPVPSAADLGNLSADLKFELRFEKRRGSGFTGRWYMPPETL</sequence>
<name>A0ACB6Z7M9_THEGA</name>
<accession>A0ACB6Z7M9</accession>
<gene>
    <name evidence="1" type="ORF">BDM02DRAFT_3189629</name>
</gene>
<evidence type="ECO:0000313" key="1">
    <source>
        <dbReference type="EMBL" id="KAF9645527.1"/>
    </source>
</evidence>